<feature type="region of interest" description="Disordered" evidence="2">
    <location>
        <begin position="1"/>
        <end position="43"/>
    </location>
</feature>
<evidence type="ECO:0000256" key="1">
    <source>
        <dbReference type="SAM" id="Coils"/>
    </source>
</evidence>
<feature type="compositionally biased region" description="Low complexity" evidence="2">
    <location>
        <begin position="21"/>
        <end position="34"/>
    </location>
</feature>
<name>A0A8H5GXS1_9AGAR</name>
<comment type="caution">
    <text evidence="3">The sequence shown here is derived from an EMBL/GenBank/DDBJ whole genome shotgun (WGS) entry which is preliminary data.</text>
</comment>
<proteinExistence type="predicted"/>
<gene>
    <name evidence="3" type="ORF">D9758_001689</name>
</gene>
<evidence type="ECO:0000256" key="2">
    <source>
        <dbReference type="SAM" id="MobiDB-lite"/>
    </source>
</evidence>
<evidence type="ECO:0000313" key="3">
    <source>
        <dbReference type="EMBL" id="KAF5372957.1"/>
    </source>
</evidence>
<reference evidence="3 4" key="1">
    <citation type="journal article" date="2020" name="ISME J.">
        <title>Uncovering the hidden diversity of litter-decomposition mechanisms in mushroom-forming fungi.</title>
        <authorList>
            <person name="Floudas D."/>
            <person name="Bentzer J."/>
            <person name="Ahren D."/>
            <person name="Johansson T."/>
            <person name="Persson P."/>
            <person name="Tunlid A."/>
        </authorList>
    </citation>
    <scope>NUCLEOTIDE SEQUENCE [LARGE SCALE GENOMIC DNA]</scope>
    <source>
        <strain evidence="3 4">CBS 291.85</strain>
    </source>
</reference>
<keyword evidence="4" id="KW-1185">Reference proteome</keyword>
<dbReference type="AlphaFoldDB" id="A0A8H5GXS1"/>
<evidence type="ECO:0000313" key="4">
    <source>
        <dbReference type="Proteomes" id="UP000559256"/>
    </source>
</evidence>
<accession>A0A8H5GXS1</accession>
<feature type="coiled-coil region" evidence="1">
    <location>
        <begin position="100"/>
        <end position="134"/>
    </location>
</feature>
<protein>
    <submittedName>
        <fullName evidence="3">Uncharacterized protein</fullName>
    </submittedName>
</protein>
<organism evidence="3 4">
    <name type="scientific">Tetrapyrgos nigripes</name>
    <dbReference type="NCBI Taxonomy" id="182062"/>
    <lineage>
        <taxon>Eukaryota</taxon>
        <taxon>Fungi</taxon>
        <taxon>Dikarya</taxon>
        <taxon>Basidiomycota</taxon>
        <taxon>Agaricomycotina</taxon>
        <taxon>Agaricomycetes</taxon>
        <taxon>Agaricomycetidae</taxon>
        <taxon>Agaricales</taxon>
        <taxon>Marasmiineae</taxon>
        <taxon>Marasmiaceae</taxon>
        <taxon>Tetrapyrgos</taxon>
    </lineage>
</organism>
<dbReference type="Proteomes" id="UP000559256">
    <property type="component" value="Unassembled WGS sequence"/>
</dbReference>
<keyword evidence="1" id="KW-0175">Coiled coil</keyword>
<dbReference type="OrthoDB" id="17066at2759"/>
<feature type="compositionally biased region" description="Polar residues" evidence="2">
    <location>
        <begin position="10"/>
        <end position="20"/>
    </location>
</feature>
<dbReference type="EMBL" id="JAACJM010000004">
    <property type="protein sequence ID" value="KAF5372957.1"/>
    <property type="molecule type" value="Genomic_DNA"/>
</dbReference>
<sequence>MSHRLASFKGPSTPTSSPVHQKQPASASSSPSKPTESTYHRKTRTLLQELRSLTETWDDLVLMDGLKAAKSLVDTRTDLDNTLSITPNRLPRSHVVGQKLEAMEKRVAELDAVIMKLERQFRKICAVVENLEALVIDAHKNKGASWVQKEPLWVTWSLEKFATSVSEILVPYHRSLDDHRSLVNTLRCHSVPFEESRNAIAAWAQQPWLEDLGWDTKWEDICAAEVDRWNASR</sequence>